<organism evidence="2 3">
    <name type="scientific">Acrodontium crateriforme</name>
    <dbReference type="NCBI Taxonomy" id="150365"/>
    <lineage>
        <taxon>Eukaryota</taxon>
        <taxon>Fungi</taxon>
        <taxon>Dikarya</taxon>
        <taxon>Ascomycota</taxon>
        <taxon>Pezizomycotina</taxon>
        <taxon>Dothideomycetes</taxon>
        <taxon>Dothideomycetidae</taxon>
        <taxon>Mycosphaerellales</taxon>
        <taxon>Teratosphaeriaceae</taxon>
        <taxon>Acrodontium</taxon>
    </lineage>
</organism>
<dbReference type="Pfam" id="PF04801">
    <property type="entry name" value="RPC5"/>
    <property type="match status" value="2"/>
</dbReference>
<feature type="compositionally biased region" description="Basic residues" evidence="1">
    <location>
        <begin position="312"/>
        <end position="321"/>
    </location>
</feature>
<reference evidence="2 3" key="1">
    <citation type="submission" date="2023-11" db="EMBL/GenBank/DDBJ databases">
        <title>An acidophilic fungus is an integral part of prey digestion in a carnivorous sundew plant.</title>
        <authorList>
            <person name="Tsai I.J."/>
        </authorList>
    </citation>
    <scope>NUCLEOTIDE SEQUENCE [LARGE SCALE GENOMIC DNA]</scope>
    <source>
        <strain evidence="2">169a</strain>
    </source>
</reference>
<dbReference type="EMBL" id="CP138592">
    <property type="protein sequence ID" value="WPH04393.1"/>
    <property type="molecule type" value="Genomic_DNA"/>
</dbReference>
<gene>
    <name evidence="2" type="ORF">R9X50_00728400</name>
</gene>
<keyword evidence="3" id="KW-1185">Reference proteome</keyword>
<dbReference type="GO" id="GO:0005666">
    <property type="term" value="C:RNA polymerase III complex"/>
    <property type="evidence" value="ECO:0007669"/>
    <property type="project" value="TreeGrafter"/>
</dbReference>
<feature type="compositionally biased region" description="Basic and acidic residues" evidence="1">
    <location>
        <begin position="230"/>
        <end position="242"/>
    </location>
</feature>
<feature type="region of interest" description="Disordered" evidence="1">
    <location>
        <begin position="211"/>
        <end position="242"/>
    </location>
</feature>
<evidence type="ECO:0000313" key="3">
    <source>
        <dbReference type="Proteomes" id="UP001303373"/>
    </source>
</evidence>
<dbReference type="PANTHER" id="PTHR12069">
    <property type="entry name" value="DNA-DIRECTED RNA POLYMERASES III 80 KDA POLYPEPTIDE RNA POLYMERASE III SUBUNIT 5"/>
    <property type="match status" value="1"/>
</dbReference>
<dbReference type="Proteomes" id="UP001303373">
    <property type="component" value="Chromosome 13"/>
</dbReference>
<dbReference type="PANTHER" id="PTHR12069:SF0">
    <property type="entry name" value="DNA-DIRECTED RNA POLYMERASE III SUBUNIT RPC5"/>
    <property type="match status" value="1"/>
</dbReference>
<accession>A0AAQ3RE25</accession>
<evidence type="ECO:0008006" key="4">
    <source>
        <dbReference type="Google" id="ProtNLM"/>
    </source>
</evidence>
<dbReference type="GO" id="GO:0042797">
    <property type="term" value="P:tRNA transcription by RNA polymerase III"/>
    <property type="evidence" value="ECO:0007669"/>
    <property type="project" value="TreeGrafter"/>
</dbReference>
<feature type="region of interest" description="Disordered" evidence="1">
    <location>
        <begin position="298"/>
        <end position="337"/>
    </location>
</feature>
<name>A0AAQ3RE25_9PEZI</name>
<evidence type="ECO:0000313" key="2">
    <source>
        <dbReference type="EMBL" id="WPH04393.1"/>
    </source>
</evidence>
<protein>
    <recommendedName>
        <fullName evidence="4">DNA-directed RNA polymerase III subunit Rpc5</fullName>
    </recommendedName>
</protein>
<evidence type="ECO:0000256" key="1">
    <source>
        <dbReference type="SAM" id="MobiDB-lite"/>
    </source>
</evidence>
<proteinExistence type="predicted"/>
<dbReference type="AlphaFoldDB" id="A0AAQ3RE25"/>
<dbReference type="InterPro" id="IPR006886">
    <property type="entry name" value="RNA_pol_III_Rpc5"/>
</dbReference>
<sequence>MSPSYTADDDDPVTAEYDVYLTAPQAEQIFLLQYPNRVRERPYNARLGGPQDVRIKPESGHIELDVAMNTAINFNKYQGLKWGDALTTSKDLHNKTGTYGPAAGFSGLRARPAGMRKDLKDAADREMDISNDLTAFYEAEDKQKVMKLQTLGGQIMKHDVPGESGKPFYFIGAFRENQLHLTKVDGTAQMRPQFHHLDAEEQRARVAAMRVDSEQPRPAATDAKGLLQRHKNETEGGKDKLEDRTKKLLHAAEGEEWITLDYVDEEEDEAFETFHHRMFVKDTESVPRLKSEWENEDYLDAISGPRKMSPNRARKRASKRRGTAETDVEGAAQGQVG</sequence>